<evidence type="ECO:0000256" key="2">
    <source>
        <dbReference type="ARBA" id="ARBA00022540"/>
    </source>
</evidence>
<reference evidence="5" key="1">
    <citation type="submission" date="2023-11" db="EMBL/GenBank/DDBJ databases">
        <authorList>
            <person name="Alioto T."/>
            <person name="Alioto T."/>
            <person name="Gomez Garrido J."/>
        </authorList>
    </citation>
    <scope>NUCLEOTIDE SEQUENCE</scope>
</reference>
<keyword evidence="2" id="KW-0396">Initiation factor</keyword>
<comment type="similarity">
    <text evidence="1">Belongs to the IF-3 family.</text>
</comment>
<dbReference type="EMBL" id="CAVMBE010000018">
    <property type="protein sequence ID" value="CAK3979235.1"/>
    <property type="molecule type" value="Genomic_DNA"/>
</dbReference>
<dbReference type="GO" id="GO:0003743">
    <property type="term" value="F:translation initiation factor activity"/>
    <property type="evidence" value="ECO:0007669"/>
    <property type="project" value="UniProtKB-KW"/>
</dbReference>
<name>A0AAI8YXD3_9PEZI</name>
<feature type="region of interest" description="Disordered" evidence="4">
    <location>
        <begin position="29"/>
        <end position="69"/>
    </location>
</feature>
<dbReference type="SUPFAM" id="SSF55200">
    <property type="entry name" value="Translation initiation factor IF3, C-terminal domain"/>
    <property type="match status" value="1"/>
</dbReference>
<dbReference type="GO" id="GO:0005739">
    <property type="term" value="C:mitochondrion"/>
    <property type="evidence" value="ECO:0007669"/>
    <property type="project" value="TreeGrafter"/>
</dbReference>
<dbReference type="GO" id="GO:0032790">
    <property type="term" value="P:ribosome disassembly"/>
    <property type="evidence" value="ECO:0007669"/>
    <property type="project" value="TreeGrafter"/>
</dbReference>
<dbReference type="GO" id="GO:0043022">
    <property type="term" value="F:ribosome binding"/>
    <property type="evidence" value="ECO:0007669"/>
    <property type="project" value="TreeGrafter"/>
</dbReference>
<proteinExistence type="inferred from homology"/>
<evidence type="ECO:0000256" key="3">
    <source>
        <dbReference type="ARBA" id="ARBA00022917"/>
    </source>
</evidence>
<dbReference type="AlphaFoldDB" id="A0AAI8YXD3"/>
<comment type="caution">
    <text evidence="5">The sequence shown here is derived from an EMBL/GenBank/DDBJ whole genome shotgun (WGS) entry which is preliminary data.</text>
</comment>
<evidence type="ECO:0000256" key="1">
    <source>
        <dbReference type="ARBA" id="ARBA00005439"/>
    </source>
</evidence>
<dbReference type="InterPro" id="IPR001288">
    <property type="entry name" value="Translation_initiation_fac_3"/>
</dbReference>
<feature type="compositionally biased region" description="Basic and acidic residues" evidence="4">
    <location>
        <begin position="60"/>
        <end position="69"/>
    </location>
</feature>
<dbReference type="Gene3D" id="3.30.110.10">
    <property type="entry name" value="Translation initiation factor 3 (IF-3), C-terminal domain"/>
    <property type="match status" value="1"/>
</dbReference>
<keyword evidence="6" id="KW-1185">Reference proteome</keyword>
<feature type="compositionally biased region" description="Polar residues" evidence="4">
    <location>
        <begin position="38"/>
        <end position="59"/>
    </location>
</feature>
<dbReference type="InterPro" id="IPR036788">
    <property type="entry name" value="T_IF-3_C_sf"/>
</dbReference>
<accession>A0AAI8YXD3</accession>
<sequence>MHTNHTTRASLQALYRIFVLPALSRPNTQRSIRHAIPPQTTTPTSIRAFSQTATQNSKSRPPEKRAQNWDHEIRAREIYLIDPITNRRSERTHTRFDILKSLDLRTHRLVQVTPDDDKDHPIPLCKVVNKKEAFDQERKRKEETKEQKKLAKVAGEAGEKTMELNWAIDENDLGHRLGKMQGFLEEGRRVEVVFNSKKRGRKATREECLGVIARVRGIVEEVKGAKVRSDLEGVLGKFAKMELQGAPVAVQKKEANTNGESGKSGKAVEEAP</sequence>
<organism evidence="5 6">
    <name type="scientific">Lecanosticta acicola</name>
    <dbReference type="NCBI Taxonomy" id="111012"/>
    <lineage>
        <taxon>Eukaryota</taxon>
        <taxon>Fungi</taxon>
        <taxon>Dikarya</taxon>
        <taxon>Ascomycota</taxon>
        <taxon>Pezizomycotina</taxon>
        <taxon>Dothideomycetes</taxon>
        <taxon>Dothideomycetidae</taxon>
        <taxon>Mycosphaerellales</taxon>
        <taxon>Mycosphaerellaceae</taxon>
        <taxon>Lecanosticta</taxon>
    </lineage>
</organism>
<dbReference type="PANTHER" id="PTHR10938">
    <property type="entry name" value="TRANSLATION INITIATION FACTOR IF-3"/>
    <property type="match status" value="1"/>
</dbReference>
<evidence type="ECO:0000313" key="6">
    <source>
        <dbReference type="Proteomes" id="UP001296104"/>
    </source>
</evidence>
<gene>
    <name evidence="5" type="ORF">LECACI_7A003738</name>
</gene>
<evidence type="ECO:0008006" key="7">
    <source>
        <dbReference type="Google" id="ProtNLM"/>
    </source>
</evidence>
<evidence type="ECO:0000313" key="5">
    <source>
        <dbReference type="EMBL" id="CAK3979235.1"/>
    </source>
</evidence>
<feature type="region of interest" description="Disordered" evidence="4">
    <location>
        <begin position="248"/>
        <end position="272"/>
    </location>
</feature>
<dbReference type="PANTHER" id="PTHR10938:SF0">
    <property type="entry name" value="TRANSLATION INITIATION FACTOR IF-3, MITOCHONDRIAL"/>
    <property type="match status" value="1"/>
</dbReference>
<dbReference type="GO" id="GO:0070124">
    <property type="term" value="P:mitochondrial translational initiation"/>
    <property type="evidence" value="ECO:0007669"/>
    <property type="project" value="TreeGrafter"/>
</dbReference>
<protein>
    <recommendedName>
        <fullName evidence="7">Translation initiation factor 3 N-terminal domain-containing protein</fullName>
    </recommendedName>
</protein>
<keyword evidence="3" id="KW-0648">Protein biosynthesis</keyword>
<evidence type="ECO:0000256" key="4">
    <source>
        <dbReference type="SAM" id="MobiDB-lite"/>
    </source>
</evidence>
<dbReference type="Proteomes" id="UP001296104">
    <property type="component" value="Unassembled WGS sequence"/>
</dbReference>